<evidence type="ECO:0000256" key="7">
    <source>
        <dbReference type="SAM" id="Phobius"/>
    </source>
</evidence>
<evidence type="ECO:0000256" key="1">
    <source>
        <dbReference type="ARBA" id="ARBA00004141"/>
    </source>
</evidence>
<comment type="similarity">
    <text evidence="2">Belongs to the peptidase S54 family.</text>
</comment>
<evidence type="ECO:0000313" key="11">
    <source>
        <dbReference type="Proteomes" id="UP000217265"/>
    </source>
</evidence>
<feature type="domain" description="Peptidase S54 rhomboid" evidence="8">
    <location>
        <begin position="62"/>
        <end position="211"/>
    </location>
</feature>
<evidence type="ECO:0000259" key="8">
    <source>
        <dbReference type="Pfam" id="PF01694"/>
    </source>
</evidence>
<dbReference type="OrthoDB" id="9813074at2"/>
<dbReference type="KEGG" id="vbh:CMV30_01680"/>
<dbReference type="GO" id="GO:0016020">
    <property type="term" value="C:membrane"/>
    <property type="evidence" value="ECO:0007669"/>
    <property type="project" value="UniProtKB-SubCell"/>
</dbReference>
<evidence type="ECO:0000259" key="9">
    <source>
        <dbReference type="Pfam" id="PF20216"/>
    </source>
</evidence>
<dbReference type="SUPFAM" id="SSF144091">
    <property type="entry name" value="Rhomboid-like"/>
    <property type="match status" value="1"/>
</dbReference>
<feature type="transmembrane region" description="Helical" evidence="7">
    <location>
        <begin position="20"/>
        <end position="40"/>
    </location>
</feature>
<evidence type="ECO:0000256" key="6">
    <source>
        <dbReference type="ARBA" id="ARBA00023136"/>
    </source>
</evidence>
<keyword evidence="6 7" id="KW-0472">Membrane</keyword>
<dbReference type="PANTHER" id="PTHR43731:SF14">
    <property type="entry name" value="PRESENILIN-ASSOCIATED RHOMBOID-LIKE PROTEIN, MITOCHONDRIAL"/>
    <property type="match status" value="1"/>
</dbReference>
<dbReference type="EMBL" id="CP023344">
    <property type="protein sequence ID" value="ATC62780.1"/>
    <property type="molecule type" value="Genomic_DNA"/>
</dbReference>
<feature type="transmembrane region" description="Helical" evidence="7">
    <location>
        <begin position="165"/>
        <end position="184"/>
    </location>
</feature>
<dbReference type="Pfam" id="PF01694">
    <property type="entry name" value="Rhomboid"/>
    <property type="match status" value="1"/>
</dbReference>
<dbReference type="GO" id="GO:0004252">
    <property type="term" value="F:serine-type endopeptidase activity"/>
    <property type="evidence" value="ECO:0007669"/>
    <property type="project" value="InterPro"/>
</dbReference>
<feature type="transmembrane region" description="Helical" evidence="7">
    <location>
        <begin position="190"/>
        <end position="208"/>
    </location>
</feature>
<feature type="transmembrane region" description="Helical" evidence="7">
    <location>
        <begin position="60"/>
        <end position="89"/>
    </location>
</feature>
<feature type="transmembrane region" description="Helical" evidence="7">
    <location>
        <begin position="125"/>
        <end position="144"/>
    </location>
</feature>
<evidence type="ECO:0000256" key="2">
    <source>
        <dbReference type="ARBA" id="ARBA00009045"/>
    </source>
</evidence>
<keyword evidence="11" id="KW-1185">Reference proteome</keyword>
<name>A0A290Q6H0_9BACT</name>
<keyword evidence="5 7" id="KW-1133">Transmembrane helix</keyword>
<dbReference type="InterPro" id="IPR035952">
    <property type="entry name" value="Rhomboid-like_sf"/>
</dbReference>
<dbReference type="RefSeq" id="WP_096054415.1">
    <property type="nucleotide sequence ID" value="NZ_CP023344.1"/>
</dbReference>
<dbReference type="Gene3D" id="1.20.1540.10">
    <property type="entry name" value="Rhomboid-like"/>
    <property type="match status" value="1"/>
</dbReference>
<evidence type="ECO:0000256" key="5">
    <source>
        <dbReference type="ARBA" id="ARBA00022989"/>
    </source>
</evidence>
<dbReference type="Proteomes" id="UP000217265">
    <property type="component" value="Chromosome"/>
</dbReference>
<dbReference type="PANTHER" id="PTHR43731">
    <property type="entry name" value="RHOMBOID PROTEASE"/>
    <property type="match status" value="1"/>
</dbReference>
<dbReference type="InterPro" id="IPR046483">
    <property type="entry name" value="DUF6576"/>
</dbReference>
<dbReference type="InterPro" id="IPR050925">
    <property type="entry name" value="Rhomboid_protease_S54"/>
</dbReference>
<proteinExistence type="inferred from homology"/>
<protein>
    <submittedName>
        <fullName evidence="10">Uncharacterized protein</fullName>
    </submittedName>
</protein>
<evidence type="ECO:0000313" key="10">
    <source>
        <dbReference type="EMBL" id="ATC62780.1"/>
    </source>
</evidence>
<comment type="subcellular location">
    <subcellularLocation>
        <location evidence="1">Membrane</location>
        <topology evidence="1">Multi-pass membrane protein</topology>
    </subcellularLocation>
</comment>
<feature type="transmembrane region" description="Helical" evidence="7">
    <location>
        <begin position="101"/>
        <end position="119"/>
    </location>
</feature>
<dbReference type="InterPro" id="IPR022764">
    <property type="entry name" value="Peptidase_S54_rhomboid_dom"/>
</dbReference>
<dbReference type="Pfam" id="PF20216">
    <property type="entry name" value="DUF6576"/>
    <property type="match status" value="1"/>
</dbReference>
<dbReference type="AlphaFoldDB" id="A0A290Q6H0"/>
<evidence type="ECO:0000256" key="4">
    <source>
        <dbReference type="ARBA" id="ARBA00022801"/>
    </source>
</evidence>
<evidence type="ECO:0000256" key="3">
    <source>
        <dbReference type="ARBA" id="ARBA00022692"/>
    </source>
</evidence>
<accession>A0A290Q6H0</accession>
<keyword evidence="4" id="KW-0378">Hydrolase</keyword>
<feature type="domain" description="DUF6576" evidence="9">
    <location>
        <begin position="255"/>
        <end position="287"/>
    </location>
</feature>
<sequence length="295" mass="32777">MLSDRSYMRDSYGRTTTSTLTWMLCALTAGFLIQTVFERALGSPHFNQFTALSLGGLQRIWLWTFVTYPLLHSNVLHWLASLVTLFFLGRELLPLMGERRFAWFSAFSAVCGGLVWLLVPHGSGGALIGATPIVCALLMLFACLHPNRALPFLFFFMPVTVRPKHLAWAVAGISALGLAVSEIPGDRFNLGIAHSAHLGGMLAALLYYRFVHLREWRTPDGRADIELPRWLSKTAKVAPAAEPAKYTVNVTAPTRESLKAEVDRILDKINSEGLAALTAQEKRLLDDARNQISRR</sequence>
<organism evidence="10 11">
    <name type="scientific">Nibricoccus aquaticus</name>
    <dbReference type="NCBI Taxonomy" id="2576891"/>
    <lineage>
        <taxon>Bacteria</taxon>
        <taxon>Pseudomonadati</taxon>
        <taxon>Verrucomicrobiota</taxon>
        <taxon>Opitutia</taxon>
        <taxon>Opitutales</taxon>
        <taxon>Opitutaceae</taxon>
        <taxon>Nibricoccus</taxon>
    </lineage>
</organism>
<keyword evidence="3 7" id="KW-0812">Transmembrane</keyword>
<reference evidence="10 11" key="1">
    <citation type="submission" date="2017-09" db="EMBL/GenBank/DDBJ databases">
        <title>Complete genome sequence of Verrucomicrobial strain HZ-65, isolated from freshwater.</title>
        <authorList>
            <person name="Choi A."/>
        </authorList>
    </citation>
    <scope>NUCLEOTIDE SEQUENCE [LARGE SCALE GENOMIC DNA]</scope>
    <source>
        <strain evidence="10 11">HZ-65</strain>
    </source>
</reference>
<gene>
    <name evidence="10" type="ORF">CMV30_01680</name>
</gene>